<keyword evidence="2" id="KW-1185">Reference proteome</keyword>
<evidence type="ECO:0000313" key="2">
    <source>
        <dbReference type="Proteomes" id="UP000265715"/>
    </source>
</evidence>
<comment type="caution">
    <text evidence="1">The sequence shown here is derived from an EMBL/GenBank/DDBJ whole genome shotgun (WGS) entry which is preliminary data.</text>
</comment>
<dbReference type="Proteomes" id="UP000265715">
    <property type="component" value="Unassembled WGS sequence"/>
</dbReference>
<proteinExistence type="predicted"/>
<accession>A0A399EN78</accession>
<gene>
    <name evidence="1" type="ORF">Mterra_01738</name>
</gene>
<dbReference type="EMBL" id="QXDL01000060">
    <property type="protein sequence ID" value="RIH85335.1"/>
    <property type="molecule type" value="Genomic_DNA"/>
</dbReference>
<organism evidence="1 2">
    <name type="scientific">Calidithermus terrae</name>
    <dbReference type="NCBI Taxonomy" id="1408545"/>
    <lineage>
        <taxon>Bacteria</taxon>
        <taxon>Thermotogati</taxon>
        <taxon>Deinococcota</taxon>
        <taxon>Deinococci</taxon>
        <taxon>Thermales</taxon>
        <taxon>Thermaceae</taxon>
        <taxon>Calidithermus</taxon>
    </lineage>
</organism>
<reference evidence="1 2" key="1">
    <citation type="submission" date="2018-08" db="EMBL/GenBank/DDBJ databases">
        <title>Meiothermus terrae DSM 26712 genome sequencing project.</title>
        <authorList>
            <person name="Da Costa M.S."/>
            <person name="Albuquerque L."/>
            <person name="Raposo P."/>
            <person name="Froufe H.J.C."/>
            <person name="Barroso C.S."/>
            <person name="Egas C."/>
        </authorList>
    </citation>
    <scope>NUCLEOTIDE SEQUENCE [LARGE SCALE GENOMIC DNA]</scope>
    <source>
        <strain evidence="1 2">DSM 26712</strain>
    </source>
</reference>
<sequence>MPGRKWLFTLALTLACGVVAFGFWSPRQSPAFIRPGGLMQESIQGERAQVALMALQAELAREWGSEAVQIAPARLEGHGQDVFSGTAMVRMDEGDWYTIRFEVVLEPGQDRALEVRSWPLEQL</sequence>
<dbReference type="RefSeq" id="WP_119314863.1">
    <property type="nucleotide sequence ID" value="NZ_QXDL01000060.1"/>
</dbReference>
<dbReference type="AlphaFoldDB" id="A0A399EN78"/>
<protein>
    <submittedName>
        <fullName evidence="1">Uncharacterized protein</fullName>
    </submittedName>
</protein>
<name>A0A399EN78_9DEIN</name>
<dbReference type="PROSITE" id="PS51257">
    <property type="entry name" value="PROKAR_LIPOPROTEIN"/>
    <property type="match status" value="1"/>
</dbReference>
<evidence type="ECO:0000313" key="1">
    <source>
        <dbReference type="EMBL" id="RIH85335.1"/>
    </source>
</evidence>